<evidence type="ECO:0000313" key="2">
    <source>
        <dbReference type="Proteomes" id="UP000037122"/>
    </source>
</evidence>
<protein>
    <submittedName>
        <fullName evidence="1">Uncharacterized protein</fullName>
    </submittedName>
</protein>
<sequence length="58" mass="6580">MAAKSLSWNGFRNIERCVNWNLLSVIGYDIEKSNSLQDQVKLPELHRACEMVISGDAK</sequence>
<dbReference type="Proteomes" id="UP000037122">
    <property type="component" value="Unassembled WGS sequence"/>
</dbReference>
<dbReference type="AlphaFoldDB" id="A0A0L0P8I6"/>
<dbReference type="VEuPathDB" id="FungiDB:QG37_00054"/>
<evidence type="ECO:0000313" key="1">
    <source>
        <dbReference type="EMBL" id="KNE02682.1"/>
    </source>
</evidence>
<comment type="caution">
    <text evidence="1">The sequence shown here is derived from an EMBL/GenBank/DDBJ whole genome shotgun (WGS) entry which is preliminary data.</text>
</comment>
<name>A0A0L0P8I6_CANAR</name>
<organism evidence="1 2">
    <name type="scientific">Candidozyma auris</name>
    <name type="common">Yeast</name>
    <name type="synonym">Candida auris</name>
    <dbReference type="NCBI Taxonomy" id="498019"/>
    <lineage>
        <taxon>Eukaryota</taxon>
        <taxon>Fungi</taxon>
        <taxon>Dikarya</taxon>
        <taxon>Ascomycota</taxon>
        <taxon>Saccharomycotina</taxon>
        <taxon>Pichiomycetes</taxon>
        <taxon>Metschnikowiaceae</taxon>
        <taxon>Candidozyma</taxon>
    </lineage>
</organism>
<reference evidence="2" key="1">
    <citation type="journal article" date="2015" name="BMC Genomics">
        <title>Draft genome of a commonly misdiagnosed multidrug resistant pathogen Candida auris.</title>
        <authorList>
            <person name="Chatterjee S."/>
            <person name="Alampalli S.V."/>
            <person name="Nageshan R.K."/>
            <person name="Chettiar S.T."/>
            <person name="Joshi S."/>
            <person name="Tatu U.S."/>
        </authorList>
    </citation>
    <scope>NUCLEOTIDE SEQUENCE [LARGE SCALE GENOMIC DNA]</scope>
    <source>
        <strain evidence="2">6684</strain>
    </source>
</reference>
<proteinExistence type="predicted"/>
<dbReference type="EMBL" id="LGST01000002">
    <property type="protein sequence ID" value="KNE02682.1"/>
    <property type="molecule type" value="Genomic_DNA"/>
</dbReference>
<accession>A0A0L0P8I6</accession>
<gene>
    <name evidence="1" type="ORF">QG37_00054</name>
</gene>